<dbReference type="InterPro" id="IPR027417">
    <property type="entry name" value="P-loop_NTPase"/>
</dbReference>
<sequence length="745" mass="81611">MMTSKPTSTGINVMNVSEEQLRENEISSNDDLELNTLLARLARLQNVAMPLHRFSMASENFSGVNFMDLPRAARAVELWMNAFPSGKAYQQDESLSREHLPALWISKDYQSIKLIKGAMSHGGFLAEDFNGEVAELDVDEVMDGYTLILRPKIIEQKESARPISSARDWFLYALRKKKSVFIESIFATAMMSVLALASSFYTMQVYDRVIPSQGYSTLTVLTVGVLVGVLLELMMKQLRAFIVDRGCKAIDQELSGVFFGQVLDIRMDARPRSVGTFAGQIKNFEMVRNFMTSSTLFVLADAPFVLFFIAVIFAVAGWLALIPLLFLPVVIAIGLYAKWRISRYSGEQMDGANKKSGLLIETIDGIEAIKSVGGEWKMLGRWNNLTKDLSENELKIRTSTMQATSLTQSLQQLCYIAMIAAGAYAVTTGQITQGALIACSIISNRALSPIGQITGMIVQWQHAKEALKGLDDIMALECDRDPTHDLVIPETCWGNLSLDAATFSYTDDVVALAPLTLTIKPGERVGIIGSVGSGKSTLIKLLSGLYKPSEGRSFLDGVDMMQMAPEFVREHLGYLTQDVRLFHGTLRENLVMGLPSPTDSQILAAAAATGLNVLIQSHPKGLGLPIMEGGRGLSGGQRQLVGLTRMLIAKPKVLILDEPTASMDNELEAYVMQNLFAKLAPTTTIVLATHKGSLLKLVNRVIVMAQGKVIADGRPDDVMKKMTETIKARSQSVAKQKTDLESGVS</sequence>
<protein>
    <recommendedName>
        <fullName evidence="12">Cyclolysin secretion/processing ATP-binding protein CyaB</fullName>
    </recommendedName>
</protein>
<dbReference type="InterPro" id="IPR039421">
    <property type="entry name" value="Type_1_exporter"/>
</dbReference>
<proteinExistence type="inferred from homology"/>
<dbReference type="STRING" id="1581680.BN1209_1167"/>
<dbReference type="InterPro" id="IPR036640">
    <property type="entry name" value="ABC1_TM_sf"/>
</dbReference>
<keyword evidence="5" id="KW-0204">Cytolysis</keyword>
<dbReference type="GO" id="GO:0015421">
    <property type="term" value="F:ABC-type oligopeptide transporter activity"/>
    <property type="evidence" value="ECO:0007669"/>
    <property type="project" value="TreeGrafter"/>
</dbReference>
<dbReference type="Pfam" id="PF00664">
    <property type="entry name" value="ABC_membrane"/>
    <property type="match status" value="1"/>
</dbReference>
<keyword evidence="17" id="KW-1185">Reference proteome</keyword>
<evidence type="ECO:0000259" key="15">
    <source>
        <dbReference type="PROSITE" id="PS50929"/>
    </source>
</evidence>
<dbReference type="PANTHER" id="PTHR43394:SF1">
    <property type="entry name" value="ATP-BINDING CASSETTE SUB-FAMILY B MEMBER 10, MITOCHONDRIAL"/>
    <property type="match status" value="1"/>
</dbReference>
<organism evidence="16 17">
    <name type="scientific">Candidatus Methylopumilus turicensis</name>
    <dbReference type="NCBI Taxonomy" id="1581680"/>
    <lineage>
        <taxon>Bacteria</taxon>
        <taxon>Pseudomonadati</taxon>
        <taxon>Pseudomonadota</taxon>
        <taxon>Betaproteobacteria</taxon>
        <taxon>Nitrosomonadales</taxon>
        <taxon>Methylophilaceae</taxon>
        <taxon>Candidatus Methylopumilus</taxon>
    </lineage>
</organism>
<evidence type="ECO:0000313" key="16">
    <source>
        <dbReference type="EMBL" id="CEN56208.1"/>
    </source>
</evidence>
<dbReference type="GO" id="GO:0016887">
    <property type="term" value="F:ATP hydrolysis activity"/>
    <property type="evidence" value="ECO:0007669"/>
    <property type="project" value="InterPro"/>
</dbReference>
<feature type="domain" description="ABC transporter" evidence="14">
    <location>
        <begin position="496"/>
        <end position="731"/>
    </location>
</feature>
<dbReference type="Proteomes" id="UP000056322">
    <property type="component" value="Chromosome 1"/>
</dbReference>
<dbReference type="EMBL" id="LN794158">
    <property type="protein sequence ID" value="CEN56208.1"/>
    <property type="molecule type" value="Genomic_DNA"/>
</dbReference>
<dbReference type="GO" id="GO:0031640">
    <property type="term" value="P:killing of cells of another organism"/>
    <property type="evidence" value="ECO:0007669"/>
    <property type="project" value="UniProtKB-KW"/>
</dbReference>
<keyword evidence="7" id="KW-0067">ATP-binding</keyword>
<feature type="domain" description="ABC transmembrane type-1" evidence="15">
    <location>
        <begin position="184"/>
        <end position="462"/>
    </location>
</feature>
<dbReference type="InterPro" id="IPR017750">
    <property type="entry name" value="ATPase_T1SS"/>
</dbReference>
<comment type="function">
    <text evidence="10">Involved in the export of calmodulin-sensitive adenylate cyclase-hemolysin (cyclolysin).</text>
</comment>
<evidence type="ECO:0000256" key="8">
    <source>
        <dbReference type="ARBA" id="ARBA00022989"/>
    </source>
</evidence>
<dbReference type="PROSITE" id="PS50893">
    <property type="entry name" value="ABC_TRANSPORTER_2"/>
    <property type="match status" value="1"/>
</dbReference>
<dbReference type="OrthoDB" id="8554730at2"/>
<dbReference type="Gene3D" id="3.40.50.300">
    <property type="entry name" value="P-loop containing nucleotide triphosphate hydrolases"/>
    <property type="match status" value="1"/>
</dbReference>
<evidence type="ECO:0000256" key="6">
    <source>
        <dbReference type="ARBA" id="ARBA00022741"/>
    </source>
</evidence>
<keyword evidence="4 13" id="KW-0812">Transmembrane</keyword>
<dbReference type="RefSeq" id="WP_144402548.1">
    <property type="nucleotide sequence ID" value="NZ_LN794158.1"/>
</dbReference>
<dbReference type="GO" id="GO:0005524">
    <property type="term" value="F:ATP binding"/>
    <property type="evidence" value="ECO:0007669"/>
    <property type="project" value="UniProtKB-KW"/>
</dbReference>
<keyword evidence="5" id="KW-0354">Hemolysis</keyword>
<keyword evidence="8 13" id="KW-1133">Transmembrane helix</keyword>
<evidence type="ECO:0000256" key="5">
    <source>
        <dbReference type="ARBA" id="ARBA00022735"/>
    </source>
</evidence>
<dbReference type="KEGG" id="mbac:BN1209_1167"/>
<dbReference type="FunFam" id="3.40.50.300:FF:000299">
    <property type="entry name" value="ABC transporter ATP-binding protein/permease"/>
    <property type="match status" value="1"/>
</dbReference>
<dbReference type="SUPFAM" id="SSF52540">
    <property type="entry name" value="P-loop containing nucleoside triphosphate hydrolases"/>
    <property type="match status" value="1"/>
</dbReference>
<evidence type="ECO:0000256" key="13">
    <source>
        <dbReference type="SAM" id="Phobius"/>
    </source>
</evidence>
<dbReference type="SUPFAM" id="SSF90123">
    <property type="entry name" value="ABC transporter transmembrane region"/>
    <property type="match status" value="1"/>
</dbReference>
<keyword evidence="6" id="KW-0547">Nucleotide-binding</keyword>
<evidence type="ECO:0000313" key="17">
    <source>
        <dbReference type="Proteomes" id="UP000056322"/>
    </source>
</evidence>
<dbReference type="GO" id="GO:0005886">
    <property type="term" value="C:plasma membrane"/>
    <property type="evidence" value="ECO:0007669"/>
    <property type="project" value="UniProtKB-SubCell"/>
</dbReference>
<dbReference type="Pfam" id="PF00005">
    <property type="entry name" value="ABC_tran"/>
    <property type="match status" value="1"/>
</dbReference>
<dbReference type="InterPro" id="IPR003593">
    <property type="entry name" value="AAA+_ATPase"/>
</dbReference>
<comment type="subcellular location">
    <subcellularLocation>
        <location evidence="1">Cell membrane</location>
        <topology evidence="1">Multi-pass membrane protein</topology>
    </subcellularLocation>
</comment>
<keyword evidence="9 13" id="KW-0472">Membrane</keyword>
<evidence type="ECO:0000256" key="11">
    <source>
        <dbReference type="ARBA" id="ARBA00061173"/>
    </source>
</evidence>
<reference evidence="17" key="1">
    <citation type="submission" date="2014-12" db="EMBL/GenBank/DDBJ databases">
        <authorList>
            <person name="Salcher M.M."/>
        </authorList>
    </citation>
    <scope>NUCLEOTIDE SEQUENCE [LARGE SCALE GENOMIC DNA]</scope>
    <source>
        <strain evidence="17">MMS-10A-171</strain>
    </source>
</reference>
<keyword evidence="3" id="KW-1003">Cell membrane</keyword>
<feature type="transmembrane region" description="Helical" evidence="13">
    <location>
        <begin position="296"/>
        <end position="315"/>
    </location>
</feature>
<dbReference type="SMART" id="SM00382">
    <property type="entry name" value="AAA"/>
    <property type="match status" value="1"/>
</dbReference>
<dbReference type="HOGENOM" id="CLU_000604_95_6_4"/>
<comment type="similarity">
    <text evidence="11">Belongs to the ABC transporter superfamily. Cyclolysin exporter (TC 3.A.1.109.2) family.</text>
</comment>
<dbReference type="PROSITE" id="PS50929">
    <property type="entry name" value="ABC_TM1F"/>
    <property type="match status" value="1"/>
</dbReference>
<accession>A0A0B7J0Q2</accession>
<feature type="transmembrane region" description="Helical" evidence="13">
    <location>
        <begin position="321"/>
        <end position="339"/>
    </location>
</feature>
<dbReference type="AlphaFoldDB" id="A0A0B7J0Q2"/>
<feature type="transmembrane region" description="Helical" evidence="13">
    <location>
        <begin position="215"/>
        <end position="235"/>
    </location>
</feature>
<dbReference type="PANTHER" id="PTHR43394">
    <property type="entry name" value="ATP-DEPENDENT PERMEASE MDL1, MITOCHONDRIAL"/>
    <property type="match status" value="1"/>
</dbReference>
<keyword evidence="2" id="KW-0813">Transport</keyword>
<dbReference type="CDD" id="cd18587">
    <property type="entry name" value="ABC_6TM_LapB_like"/>
    <property type="match status" value="1"/>
</dbReference>
<evidence type="ECO:0000256" key="9">
    <source>
        <dbReference type="ARBA" id="ARBA00023136"/>
    </source>
</evidence>
<evidence type="ECO:0000256" key="4">
    <source>
        <dbReference type="ARBA" id="ARBA00022692"/>
    </source>
</evidence>
<dbReference type="NCBIfam" id="TIGR03375">
    <property type="entry name" value="type_I_sec_LssB"/>
    <property type="match status" value="1"/>
</dbReference>
<dbReference type="InterPro" id="IPR003439">
    <property type="entry name" value="ABC_transporter-like_ATP-bd"/>
</dbReference>
<evidence type="ECO:0000256" key="1">
    <source>
        <dbReference type="ARBA" id="ARBA00004651"/>
    </source>
</evidence>
<feature type="transmembrane region" description="Helical" evidence="13">
    <location>
        <begin position="180"/>
        <end position="203"/>
    </location>
</feature>
<evidence type="ECO:0000256" key="12">
    <source>
        <dbReference type="ARBA" id="ARBA00072252"/>
    </source>
</evidence>
<evidence type="ECO:0000259" key="14">
    <source>
        <dbReference type="PROSITE" id="PS50893"/>
    </source>
</evidence>
<gene>
    <name evidence="16" type="primary">apxIB</name>
    <name evidence="16" type="ORF">BN1209_1167</name>
</gene>
<evidence type="ECO:0000256" key="3">
    <source>
        <dbReference type="ARBA" id="ARBA00022475"/>
    </source>
</evidence>
<evidence type="ECO:0000256" key="2">
    <source>
        <dbReference type="ARBA" id="ARBA00022448"/>
    </source>
</evidence>
<name>A0A0B7J0Q2_9PROT</name>
<dbReference type="InterPro" id="IPR011527">
    <property type="entry name" value="ABC1_TM_dom"/>
</dbReference>
<evidence type="ECO:0000256" key="10">
    <source>
        <dbReference type="ARBA" id="ARBA00055355"/>
    </source>
</evidence>
<evidence type="ECO:0000256" key="7">
    <source>
        <dbReference type="ARBA" id="ARBA00022840"/>
    </source>
</evidence>
<dbReference type="Gene3D" id="1.20.1560.10">
    <property type="entry name" value="ABC transporter type 1, transmembrane domain"/>
    <property type="match status" value="1"/>
</dbReference>